<dbReference type="SUPFAM" id="SSF47413">
    <property type="entry name" value="lambda repressor-like DNA-binding domains"/>
    <property type="match status" value="1"/>
</dbReference>
<proteinExistence type="predicted"/>
<comment type="caution">
    <text evidence="1">The sequence shown here is derived from an EMBL/GenBank/DDBJ whole genome shotgun (WGS) entry which is preliminary data.</text>
</comment>
<dbReference type="eggNOG" id="COG3093">
    <property type="taxonomic scope" value="Bacteria"/>
</dbReference>
<evidence type="ECO:0000313" key="1">
    <source>
        <dbReference type="EMBL" id="EFK54317.1"/>
    </source>
</evidence>
<dbReference type="InterPro" id="IPR010982">
    <property type="entry name" value="Lambda_DNA-bd_dom_sf"/>
</dbReference>
<dbReference type="Proteomes" id="UP000004208">
    <property type="component" value="Unassembled WGS sequence"/>
</dbReference>
<reference evidence="1" key="1">
    <citation type="submission" date="2010-06" db="EMBL/GenBank/DDBJ databases">
        <authorList>
            <person name="Muzny D."/>
            <person name="Qin X."/>
            <person name="Buhay C."/>
            <person name="Dugan-Rocha S."/>
            <person name="Ding Y."/>
            <person name="Chen G."/>
            <person name="Hawes A."/>
            <person name="Holder M."/>
            <person name="Jhangiani S."/>
            <person name="Johnson A."/>
            <person name="Khan Z."/>
            <person name="Li Z."/>
            <person name="Liu W."/>
            <person name="Liu X."/>
            <person name="Perez L."/>
            <person name="Shen H."/>
            <person name="Wang Q."/>
            <person name="Watt J."/>
            <person name="Xi L."/>
            <person name="Xin Y."/>
            <person name="Zhou J."/>
            <person name="Deng J."/>
            <person name="Jiang H."/>
            <person name="Liu Y."/>
            <person name="Qu J."/>
            <person name="Song X.-Z."/>
            <person name="Zhang L."/>
            <person name="Villasana D."/>
            <person name="Johnson A."/>
            <person name="Liu J."/>
            <person name="Liyanage D."/>
            <person name="Lorensuhewa L."/>
            <person name="Robinson T."/>
            <person name="Song A."/>
            <person name="Song B.-B."/>
            <person name="Dinh H."/>
            <person name="Thornton R."/>
            <person name="Coyle M."/>
            <person name="Francisco L."/>
            <person name="Jackson L."/>
            <person name="Javaid M."/>
            <person name="Korchina V."/>
            <person name="Kovar C."/>
            <person name="Mata R."/>
            <person name="Mathew T."/>
            <person name="Ngo R."/>
            <person name="Nguyen L."/>
            <person name="Nguyen N."/>
            <person name="Okwuonu G."/>
            <person name="Ongeri F."/>
            <person name="Pham C."/>
            <person name="Simmons D."/>
            <person name="Wilczek-Boney K."/>
            <person name="Hale W."/>
            <person name="Jakkamsetti A."/>
            <person name="Pham P."/>
            <person name="Ruth R."/>
            <person name="San Lucas F."/>
            <person name="Warren J."/>
            <person name="Zhang J."/>
            <person name="Zhao Z."/>
            <person name="Zhou C."/>
            <person name="Zhu D."/>
            <person name="Lee S."/>
            <person name="Bess C."/>
            <person name="Blankenburg K."/>
            <person name="Forbes L."/>
            <person name="Fu Q."/>
            <person name="Gubbala S."/>
            <person name="Hirani K."/>
            <person name="Jayaseelan J.C."/>
            <person name="Lara F."/>
            <person name="Munidasa M."/>
            <person name="Palculict T."/>
            <person name="Patil S."/>
            <person name="Pu L.-L."/>
            <person name="Saada N."/>
            <person name="Tang L."/>
            <person name="Weissenberger G."/>
            <person name="Zhu Y."/>
            <person name="Hemphill L."/>
            <person name="Shang Y."/>
            <person name="Youmans B."/>
            <person name="Ayvaz T."/>
            <person name="Ross M."/>
            <person name="Santibanez J."/>
            <person name="Aqrawi P."/>
            <person name="Gross S."/>
            <person name="Joshi V."/>
            <person name="Fowler G."/>
            <person name="Nazareth L."/>
            <person name="Reid J."/>
            <person name="Worley K."/>
            <person name="Petrosino J."/>
            <person name="Highlander S."/>
            <person name="Gibbs R."/>
        </authorList>
    </citation>
    <scope>NUCLEOTIDE SEQUENCE [LARGE SCALE GENOMIC DNA]</scope>
    <source>
        <strain evidence="1">ATCC 33030</strain>
    </source>
</reference>
<sequence length="64" mass="6911">MEDFLWEMDITQHKLAFSIGVLPRRINEIVHGNRAIAADTADLSIAGMSASEGLTVDPACWPAG</sequence>
<dbReference type="GO" id="GO:0003677">
    <property type="term" value="F:DNA binding"/>
    <property type="evidence" value="ECO:0007669"/>
    <property type="project" value="InterPro"/>
</dbReference>
<dbReference type="EMBL" id="ACLJ02000003">
    <property type="protein sequence ID" value="EFK54317.1"/>
    <property type="molecule type" value="Genomic_DNA"/>
</dbReference>
<organism evidence="1 2">
    <name type="scientific">Corynebacterium genitalium ATCC 33030</name>
    <dbReference type="NCBI Taxonomy" id="585529"/>
    <lineage>
        <taxon>Bacteria</taxon>
        <taxon>Bacillati</taxon>
        <taxon>Actinomycetota</taxon>
        <taxon>Actinomycetes</taxon>
        <taxon>Mycobacteriales</taxon>
        <taxon>Corynebacteriaceae</taxon>
        <taxon>Corynebacterium</taxon>
    </lineage>
</organism>
<protein>
    <submittedName>
        <fullName evidence="1">Addiction module antidote protein HigA</fullName>
    </submittedName>
</protein>
<dbReference type="HOGENOM" id="CLU_2860093_0_0_11"/>
<dbReference type="Gene3D" id="1.10.260.40">
    <property type="entry name" value="lambda repressor-like DNA-binding domains"/>
    <property type="match status" value="1"/>
</dbReference>
<gene>
    <name evidence="1" type="ORF">HMPREF0291_11974</name>
</gene>
<name>D7WDT6_9CORY</name>
<accession>D7WDT6</accession>
<dbReference type="AlphaFoldDB" id="D7WDT6"/>
<dbReference type="STRING" id="585529.HMPREF0291_11974"/>
<keyword evidence="2" id="KW-1185">Reference proteome</keyword>
<dbReference type="RefSeq" id="WP_005290953.1">
    <property type="nucleotide sequence ID" value="NZ_CM000961.1"/>
</dbReference>
<evidence type="ECO:0000313" key="2">
    <source>
        <dbReference type="Proteomes" id="UP000004208"/>
    </source>
</evidence>